<sequence>MPIVTNYSLSQTANRNANKDTAFSANHIICGIQIELV</sequence>
<accession>V6I6T1</accession>
<proteinExistence type="predicted"/>
<gene>
    <name evidence="1" type="ORF">LEP1GSC062_4166</name>
</gene>
<reference evidence="1" key="1">
    <citation type="submission" date="2013-05" db="EMBL/GenBank/DDBJ databases">
        <authorList>
            <person name="Harkins D.M."/>
            <person name="Durkin A.S."/>
            <person name="Brinkac L.M."/>
            <person name="Haft D.H."/>
            <person name="Selengut J.D."/>
            <person name="Sanka R."/>
            <person name="DePew J."/>
            <person name="Purushe J."/>
            <person name="Hartskeerl R.A."/>
            <person name="Ahmed A."/>
            <person name="van der Linden H."/>
            <person name="Goris M.G.A."/>
            <person name="Vinetz J.M."/>
            <person name="Sutton G.G."/>
            <person name="Nierman W.C."/>
            <person name="Fouts D.E."/>
        </authorList>
    </citation>
    <scope>NUCLEOTIDE SEQUENCE [LARGE SCALE GENOMIC DNA]</scope>
    <source>
        <strain evidence="1">L 60</strain>
    </source>
</reference>
<evidence type="ECO:0000313" key="1">
    <source>
        <dbReference type="EMBL" id="EQA61909.1"/>
    </source>
</evidence>
<evidence type="ECO:0000313" key="2">
    <source>
        <dbReference type="Proteomes" id="UP000018747"/>
    </source>
</evidence>
<comment type="caution">
    <text evidence="1">The sequence shown here is derived from an EMBL/GenBank/DDBJ whole genome shotgun (WGS) entry which is preliminary data.</text>
</comment>
<dbReference type="EMBL" id="AHMT02000042">
    <property type="protein sequence ID" value="EQA61909.1"/>
    <property type="molecule type" value="Genomic_DNA"/>
</dbReference>
<name>V6I6T1_9LEPT</name>
<dbReference type="AlphaFoldDB" id="V6I6T1"/>
<organism evidence="1 2">
    <name type="scientific">Leptospira alexanderi serovar Manhao 3 str. L 60</name>
    <dbReference type="NCBI Taxonomy" id="1049759"/>
    <lineage>
        <taxon>Bacteria</taxon>
        <taxon>Pseudomonadati</taxon>
        <taxon>Spirochaetota</taxon>
        <taxon>Spirochaetia</taxon>
        <taxon>Leptospirales</taxon>
        <taxon>Leptospiraceae</taxon>
        <taxon>Leptospira</taxon>
    </lineage>
</organism>
<protein>
    <submittedName>
        <fullName evidence="1">Uncharacterized protein</fullName>
    </submittedName>
</protein>
<keyword evidence="2" id="KW-1185">Reference proteome</keyword>
<dbReference type="Proteomes" id="UP000018747">
    <property type="component" value="Unassembled WGS sequence"/>
</dbReference>